<dbReference type="InterPro" id="IPR005901">
    <property type="entry name" value="GLPGLI"/>
</dbReference>
<keyword evidence="1" id="KW-0732">Signal</keyword>
<dbReference type="NCBIfam" id="TIGR01200">
    <property type="entry name" value="GLPGLI"/>
    <property type="match status" value="1"/>
</dbReference>
<protein>
    <submittedName>
        <fullName evidence="2">GLPGLI family protein</fullName>
    </submittedName>
</protein>
<proteinExistence type="predicted"/>
<keyword evidence="3" id="KW-1185">Reference proteome</keyword>
<reference evidence="2 3" key="1">
    <citation type="submission" date="2019-03" db="EMBL/GenBank/DDBJ databases">
        <title>Genomic Encyclopedia of Archaeal and Bacterial Type Strains, Phase II (KMG-II): from individual species to whole genera.</title>
        <authorList>
            <person name="Goeker M."/>
        </authorList>
    </citation>
    <scope>NUCLEOTIDE SEQUENCE [LARGE SCALE GENOMIC DNA]</scope>
    <source>
        <strain evidence="2 3">DSM 19035</strain>
    </source>
</reference>
<feature type="chain" id="PRO_5020290904" evidence="1">
    <location>
        <begin position="20"/>
        <end position="283"/>
    </location>
</feature>
<dbReference type="AlphaFoldDB" id="A0A4R6STN6"/>
<dbReference type="Proteomes" id="UP000295620">
    <property type="component" value="Unassembled WGS sequence"/>
</dbReference>
<gene>
    <name evidence="2" type="ORF">ATK78_3517</name>
</gene>
<name>A0A4R6STN6_9SPHI</name>
<feature type="signal peptide" evidence="1">
    <location>
        <begin position="1"/>
        <end position="19"/>
    </location>
</feature>
<organism evidence="2 3">
    <name type="scientific">Pedobacter metabolipauper</name>
    <dbReference type="NCBI Taxonomy" id="425513"/>
    <lineage>
        <taxon>Bacteria</taxon>
        <taxon>Pseudomonadati</taxon>
        <taxon>Bacteroidota</taxon>
        <taxon>Sphingobacteriia</taxon>
        <taxon>Sphingobacteriales</taxon>
        <taxon>Sphingobacteriaceae</taxon>
        <taxon>Pedobacter</taxon>
    </lineage>
</organism>
<dbReference type="EMBL" id="SNYC01000006">
    <property type="protein sequence ID" value="TDQ07396.1"/>
    <property type="molecule type" value="Genomic_DNA"/>
</dbReference>
<evidence type="ECO:0000256" key="1">
    <source>
        <dbReference type="SAM" id="SignalP"/>
    </source>
</evidence>
<dbReference type="RefSeq" id="WP_133577372.1">
    <property type="nucleotide sequence ID" value="NZ_SNYC01000006.1"/>
</dbReference>
<accession>A0A4R6STN6</accession>
<comment type="caution">
    <text evidence="2">The sequence shown here is derived from an EMBL/GenBank/DDBJ whole genome shotgun (WGS) entry which is preliminary data.</text>
</comment>
<evidence type="ECO:0000313" key="2">
    <source>
        <dbReference type="EMBL" id="TDQ07396.1"/>
    </source>
</evidence>
<evidence type="ECO:0000313" key="3">
    <source>
        <dbReference type="Proteomes" id="UP000295620"/>
    </source>
</evidence>
<sequence>MKSVFILFLLMALFTPVFAQKPDSVLARVRYTYISKADSSADSKPRKENMLLFLGKNASVYTSYDRIIHETIEDRKFRAMMAASANGSPKAYIVDNTATAWMSASTNLYFSGEDRFYTREVIALNNYIYEEKPAKINWKISHDTLTFSGLRCQKATGTLEGKNFVAWFAPGLQFKTGPWKLNGLPGLIVEAYDDQKSLQFQFAGFEQAKDFNNERDTGGASDPKKGSVAAIFQMIGMDAGLAYFENVIKFPANAVKIEQSQMEKLKAAFKKDPKGFTKALSGF</sequence>
<dbReference type="OrthoDB" id="1440774at2"/>